<accession>A0A136A2S6</accession>
<evidence type="ECO:0000313" key="2">
    <source>
        <dbReference type="EMBL" id="KXI29535.1"/>
    </source>
</evidence>
<comment type="caution">
    <text evidence="2">The sequence shown here is derived from an EMBL/GenBank/DDBJ whole genome shotgun (WGS) entry which is preliminary data.</text>
</comment>
<protein>
    <submittedName>
        <fullName evidence="2">Uncharacterized protein</fullName>
    </submittedName>
</protein>
<evidence type="ECO:0000313" key="3">
    <source>
        <dbReference type="Proteomes" id="UP000070299"/>
    </source>
</evidence>
<keyword evidence="1" id="KW-0732">Signal</keyword>
<keyword evidence="3" id="KW-1185">Reference proteome</keyword>
<gene>
    <name evidence="2" type="ORF">AX660_05610</name>
</gene>
<organism evidence="2 3">
    <name type="scientific">Paraglaciecola hydrolytica</name>
    <dbReference type="NCBI Taxonomy" id="1799789"/>
    <lineage>
        <taxon>Bacteria</taxon>
        <taxon>Pseudomonadati</taxon>
        <taxon>Pseudomonadota</taxon>
        <taxon>Gammaproteobacteria</taxon>
        <taxon>Alteromonadales</taxon>
        <taxon>Alteromonadaceae</taxon>
        <taxon>Paraglaciecola</taxon>
    </lineage>
</organism>
<feature type="signal peptide" evidence="1">
    <location>
        <begin position="1"/>
        <end position="19"/>
    </location>
</feature>
<proteinExistence type="predicted"/>
<name>A0A136A2S6_9ALTE</name>
<dbReference type="Proteomes" id="UP000070299">
    <property type="component" value="Unassembled WGS sequence"/>
</dbReference>
<dbReference type="AlphaFoldDB" id="A0A136A2S6"/>
<sequence length="91" mass="9788">MFIKSKIAAVALVSSLVFAAGVQAKEMSVEDYVTTLVTQAVQVASQEVQYSVQAAVLTATNSLSFNEEKTYIAKVTITDIKVIEADKNEAE</sequence>
<dbReference type="OrthoDB" id="6388140at2"/>
<reference evidence="3" key="1">
    <citation type="submission" date="2016-02" db="EMBL/GenBank/DDBJ databases">
        <authorList>
            <person name="Schultz-Johansen M."/>
            <person name="Glaring M.A."/>
            <person name="Bech P.K."/>
            <person name="Stougaard P."/>
        </authorList>
    </citation>
    <scope>NUCLEOTIDE SEQUENCE [LARGE SCALE GENOMIC DNA]</scope>
    <source>
        <strain evidence="3">S66</strain>
    </source>
</reference>
<dbReference type="EMBL" id="LSNE01000003">
    <property type="protein sequence ID" value="KXI29535.1"/>
    <property type="molecule type" value="Genomic_DNA"/>
</dbReference>
<evidence type="ECO:0000256" key="1">
    <source>
        <dbReference type="SAM" id="SignalP"/>
    </source>
</evidence>
<dbReference type="RefSeq" id="WP_068372163.1">
    <property type="nucleotide sequence ID" value="NZ_LSNE01000003.1"/>
</dbReference>
<feature type="chain" id="PRO_5007469320" evidence="1">
    <location>
        <begin position="20"/>
        <end position="91"/>
    </location>
</feature>